<evidence type="ECO:0000313" key="1">
    <source>
        <dbReference type="EMBL" id="MBB4102820.1"/>
    </source>
</evidence>
<name>A0A7W6K0B1_9HYPH</name>
<dbReference type="Pfam" id="PF12096">
    <property type="entry name" value="DUF3572"/>
    <property type="match status" value="1"/>
</dbReference>
<comment type="caution">
    <text evidence="1">The sequence shown here is derived from an EMBL/GenBank/DDBJ whole genome shotgun (WGS) entry which is preliminary data.</text>
</comment>
<evidence type="ECO:0008006" key="3">
    <source>
        <dbReference type="Google" id="ProtNLM"/>
    </source>
</evidence>
<dbReference type="RefSeq" id="WP_183790775.1">
    <property type="nucleotide sequence ID" value="NZ_JACIDU010000004.1"/>
</dbReference>
<reference evidence="1 2" key="1">
    <citation type="submission" date="2020-08" db="EMBL/GenBank/DDBJ databases">
        <title>Genomic Encyclopedia of Type Strains, Phase IV (KMG-IV): sequencing the most valuable type-strain genomes for metagenomic binning, comparative biology and taxonomic classification.</title>
        <authorList>
            <person name="Goeker M."/>
        </authorList>
    </citation>
    <scope>NUCLEOTIDE SEQUENCE [LARGE SCALE GENOMIC DNA]</scope>
    <source>
        <strain evidence="1 2">DSM 26385</strain>
    </source>
</reference>
<accession>A0A7W6K0B1</accession>
<sequence length="102" mass="10993">MIGNFKKPRPAEAEPEILALTVLAWLSEEPDLLARFLALSGLQMTQIADAARDRGFLGGVLDFIMGNEPDLLRFATATGVAPEAIADAWQRLYGGGLDSGQY</sequence>
<dbReference type="Proteomes" id="UP000584824">
    <property type="component" value="Unassembled WGS sequence"/>
</dbReference>
<dbReference type="InterPro" id="IPR021955">
    <property type="entry name" value="DUF3572"/>
</dbReference>
<dbReference type="AlphaFoldDB" id="A0A7W6K0B1"/>
<proteinExistence type="predicted"/>
<organism evidence="1 2">
    <name type="scientific">Allorhizobium borbori</name>
    <dbReference type="NCBI Taxonomy" id="485907"/>
    <lineage>
        <taxon>Bacteria</taxon>
        <taxon>Pseudomonadati</taxon>
        <taxon>Pseudomonadota</taxon>
        <taxon>Alphaproteobacteria</taxon>
        <taxon>Hyphomicrobiales</taxon>
        <taxon>Rhizobiaceae</taxon>
        <taxon>Rhizobium/Agrobacterium group</taxon>
        <taxon>Allorhizobium</taxon>
    </lineage>
</organism>
<dbReference type="EMBL" id="JACIDU010000004">
    <property type="protein sequence ID" value="MBB4102820.1"/>
    <property type="molecule type" value="Genomic_DNA"/>
</dbReference>
<evidence type="ECO:0000313" key="2">
    <source>
        <dbReference type="Proteomes" id="UP000584824"/>
    </source>
</evidence>
<keyword evidence="2" id="KW-1185">Reference proteome</keyword>
<gene>
    <name evidence="1" type="ORF">GGQ66_001363</name>
</gene>
<protein>
    <recommendedName>
        <fullName evidence="3">DUF3572 family protein</fullName>
    </recommendedName>
</protein>